<dbReference type="EMBL" id="UIHC01000051">
    <property type="protein sequence ID" value="SUZ33458.1"/>
    <property type="molecule type" value="Genomic_DNA"/>
</dbReference>
<keyword evidence="3" id="KW-1185">Reference proteome</keyword>
<accession>A0A3B0MIQ6</accession>
<feature type="transmembrane region" description="Helical" evidence="1">
    <location>
        <begin position="23"/>
        <end position="46"/>
    </location>
</feature>
<sequence>MSVLGTGQRLRCDFSVAEALGQLLIWLVLTLITFGLALFVLPYYFLKAPINKTYVLDANGVATARLSVEVGFADILGHAIIWLVLTILTLGLAYFVYWQSVVKRLMNATVTVPL</sequence>
<evidence type="ECO:0000256" key="1">
    <source>
        <dbReference type="SAM" id="Phobius"/>
    </source>
</evidence>
<evidence type="ECO:0000313" key="2">
    <source>
        <dbReference type="EMBL" id="SUZ33458.1"/>
    </source>
</evidence>
<feature type="transmembrane region" description="Helical" evidence="1">
    <location>
        <begin position="75"/>
        <end position="97"/>
    </location>
</feature>
<keyword evidence="1" id="KW-0472">Membrane</keyword>
<proteinExistence type="predicted"/>
<dbReference type="Pfam" id="PF20403">
    <property type="entry name" value="DUF6693"/>
    <property type="match status" value="1"/>
</dbReference>
<protein>
    <recommendedName>
        <fullName evidence="4">DUF898 domain-containing protein</fullName>
    </recommendedName>
</protein>
<dbReference type="InterPro" id="IPR046515">
    <property type="entry name" value="DUF6693"/>
</dbReference>
<reference evidence="3" key="1">
    <citation type="submission" date="2018-08" db="EMBL/GenBank/DDBJ databases">
        <authorList>
            <person name="Rodrigo-Torres L."/>
            <person name="Arahal R. D."/>
            <person name="Lucena T."/>
        </authorList>
    </citation>
    <scope>NUCLEOTIDE SEQUENCE [LARGE SCALE GENOMIC DNA]</scope>
    <source>
        <strain evidence="3">CECT 7235</strain>
    </source>
</reference>
<keyword evidence="1" id="KW-0812">Transmembrane</keyword>
<organism evidence="2 3">
    <name type="scientific">Roseinatronobacter ekhonensis</name>
    <dbReference type="NCBI Taxonomy" id="254356"/>
    <lineage>
        <taxon>Bacteria</taxon>
        <taxon>Pseudomonadati</taxon>
        <taxon>Pseudomonadota</taxon>
        <taxon>Alphaproteobacteria</taxon>
        <taxon>Rhodobacterales</taxon>
        <taxon>Paracoccaceae</taxon>
        <taxon>Roseinatronobacter</taxon>
    </lineage>
</organism>
<gene>
    <name evidence="2" type="ORF">ROE7235_03228</name>
</gene>
<name>A0A3B0MIQ6_9RHOB</name>
<evidence type="ECO:0008006" key="4">
    <source>
        <dbReference type="Google" id="ProtNLM"/>
    </source>
</evidence>
<keyword evidence="1" id="KW-1133">Transmembrane helix</keyword>
<dbReference type="AlphaFoldDB" id="A0A3B0MIQ6"/>
<evidence type="ECO:0000313" key="3">
    <source>
        <dbReference type="Proteomes" id="UP000272908"/>
    </source>
</evidence>
<dbReference type="Proteomes" id="UP000272908">
    <property type="component" value="Unassembled WGS sequence"/>
</dbReference>